<dbReference type="InterPro" id="IPR008271">
    <property type="entry name" value="Ser/Thr_kinase_AS"/>
</dbReference>
<dbReference type="InterPro" id="IPR001245">
    <property type="entry name" value="Ser-Thr/Tyr_kinase_cat_dom"/>
</dbReference>
<feature type="compositionally biased region" description="Basic and acidic residues" evidence="1">
    <location>
        <begin position="1"/>
        <end position="16"/>
    </location>
</feature>
<proteinExistence type="predicted"/>
<dbReference type="STRING" id="1036808.A0A0C3DFI5"/>
<dbReference type="Gene3D" id="1.10.510.10">
    <property type="entry name" value="Transferase(Phosphotransferase) domain 1"/>
    <property type="match status" value="1"/>
</dbReference>
<protein>
    <recommendedName>
        <fullName evidence="2">Protein kinase domain-containing protein</fullName>
    </recommendedName>
</protein>
<reference evidence="3 4" key="1">
    <citation type="submission" date="2014-04" db="EMBL/GenBank/DDBJ databases">
        <authorList>
            <consortium name="DOE Joint Genome Institute"/>
            <person name="Kuo A."/>
            <person name="Kohler A."/>
            <person name="Nagy L.G."/>
            <person name="Floudas D."/>
            <person name="Copeland A."/>
            <person name="Barry K.W."/>
            <person name="Cichocki N."/>
            <person name="Veneault-Fourrey C."/>
            <person name="LaButti K."/>
            <person name="Lindquist E.A."/>
            <person name="Lipzen A."/>
            <person name="Lundell T."/>
            <person name="Morin E."/>
            <person name="Murat C."/>
            <person name="Sun H."/>
            <person name="Tunlid A."/>
            <person name="Henrissat B."/>
            <person name="Grigoriev I.V."/>
            <person name="Hibbett D.S."/>
            <person name="Martin F."/>
            <person name="Nordberg H.P."/>
            <person name="Cantor M.N."/>
            <person name="Hua S.X."/>
        </authorList>
    </citation>
    <scope>NUCLEOTIDE SEQUENCE [LARGE SCALE GENOMIC DNA]</scope>
    <source>
        <strain evidence="3 4">Foug A</strain>
    </source>
</reference>
<reference evidence="4" key="2">
    <citation type="submission" date="2015-01" db="EMBL/GenBank/DDBJ databases">
        <title>Evolutionary Origins and Diversification of the Mycorrhizal Mutualists.</title>
        <authorList>
            <consortium name="DOE Joint Genome Institute"/>
            <consortium name="Mycorrhizal Genomics Consortium"/>
            <person name="Kohler A."/>
            <person name="Kuo A."/>
            <person name="Nagy L.G."/>
            <person name="Floudas D."/>
            <person name="Copeland A."/>
            <person name="Barry K.W."/>
            <person name="Cichocki N."/>
            <person name="Veneault-Fourrey C."/>
            <person name="LaButti K."/>
            <person name="Lindquist E.A."/>
            <person name="Lipzen A."/>
            <person name="Lundell T."/>
            <person name="Morin E."/>
            <person name="Murat C."/>
            <person name="Riley R."/>
            <person name="Ohm R."/>
            <person name="Sun H."/>
            <person name="Tunlid A."/>
            <person name="Henrissat B."/>
            <person name="Grigoriev I.V."/>
            <person name="Hibbett D.S."/>
            <person name="Martin F."/>
        </authorList>
    </citation>
    <scope>NUCLEOTIDE SEQUENCE [LARGE SCALE GENOMIC DNA]</scope>
    <source>
        <strain evidence="4">Foug A</strain>
    </source>
</reference>
<dbReference type="PANTHER" id="PTHR23257">
    <property type="entry name" value="SERINE-THREONINE PROTEIN KINASE"/>
    <property type="match status" value="1"/>
</dbReference>
<evidence type="ECO:0000259" key="2">
    <source>
        <dbReference type="PROSITE" id="PS50011"/>
    </source>
</evidence>
<dbReference type="InterPro" id="IPR011009">
    <property type="entry name" value="Kinase-like_dom_sf"/>
</dbReference>
<gene>
    <name evidence="3" type="ORF">SCLCIDRAFT_30817</name>
</gene>
<feature type="region of interest" description="Disordered" evidence="1">
    <location>
        <begin position="1"/>
        <end position="25"/>
    </location>
</feature>
<dbReference type="SMART" id="SM00220">
    <property type="entry name" value="S_TKc"/>
    <property type="match status" value="1"/>
</dbReference>
<dbReference type="Proteomes" id="UP000053989">
    <property type="component" value="Unassembled WGS sequence"/>
</dbReference>
<dbReference type="InterPro" id="IPR050167">
    <property type="entry name" value="Ser_Thr_protein_kinase"/>
</dbReference>
<dbReference type="OrthoDB" id="1935106at2759"/>
<feature type="domain" description="Protein kinase" evidence="2">
    <location>
        <begin position="234"/>
        <end position="497"/>
    </location>
</feature>
<keyword evidence="4" id="KW-1185">Reference proteome</keyword>
<dbReference type="GO" id="GO:0005524">
    <property type="term" value="F:ATP binding"/>
    <property type="evidence" value="ECO:0007669"/>
    <property type="project" value="InterPro"/>
</dbReference>
<dbReference type="GO" id="GO:0004672">
    <property type="term" value="F:protein kinase activity"/>
    <property type="evidence" value="ECO:0007669"/>
    <property type="project" value="InterPro"/>
</dbReference>
<dbReference type="PROSITE" id="PS00108">
    <property type="entry name" value="PROTEIN_KINASE_ST"/>
    <property type="match status" value="1"/>
</dbReference>
<dbReference type="SUPFAM" id="SSF56112">
    <property type="entry name" value="Protein kinase-like (PK-like)"/>
    <property type="match status" value="1"/>
</dbReference>
<dbReference type="InterPro" id="IPR000719">
    <property type="entry name" value="Prot_kinase_dom"/>
</dbReference>
<dbReference type="InParanoid" id="A0A0C3DFI5"/>
<evidence type="ECO:0000313" key="3">
    <source>
        <dbReference type="EMBL" id="KIM54861.1"/>
    </source>
</evidence>
<name>A0A0C3DFI5_9AGAM</name>
<accession>A0A0C3DFI5</accession>
<evidence type="ECO:0000256" key="1">
    <source>
        <dbReference type="SAM" id="MobiDB-lite"/>
    </source>
</evidence>
<dbReference type="EMBL" id="KN822146">
    <property type="protein sequence ID" value="KIM54861.1"/>
    <property type="molecule type" value="Genomic_DNA"/>
</dbReference>
<organism evidence="3 4">
    <name type="scientific">Scleroderma citrinum Foug A</name>
    <dbReference type="NCBI Taxonomy" id="1036808"/>
    <lineage>
        <taxon>Eukaryota</taxon>
        <taxon>Fungi</taxon>
        <taxon>Dikarya</taxon>
        <taxon>Basidiomycota</taxon>
        <taxon>Agaricomycotina</taxon>
        <taxon>Agaricomycetes</taxon>
        <taxon>Agaricomycetidae</taxon>
        <taxon>Boletales</taxon>
        <taxon>Sclerodermatineae</taxon>
        <taxon>Sclerodermataceae</taxon>
        <taxon>Scleroderma</taxon>
    </lineage>
</organism>
<evidence type="ECO:0000313" key="4">
    <source>
        <dbReference type="Proteomes" id="UP000053989"/>
    </source>
</evidence>
<dbReference type="PROSITE" id="PS50011">
    <property type="entry name" value="PROTEIN_KINASE_DOM"/>
    <property type="match status" value="1"/>
</dbReference>
<sequence length="497" mass="55313">MYTLDSRRTPTNDSRQRIRARRSSSVHSIAHIQLNQYVTPSRDPPPVVPLESRSSSTLEEIQAGENFLPSASSLEKNQVVDFVNDRRKNQFGALKGKVVRDGTEHIIDAKEVDYDNLAASSNLRGDPPRSSSFIDTDLARIAGDGTLILPVAMMATSLTCHASSPRIHMPNSGPPPDDPLGSAVHSQNHLEVLSNDYSPFDTSQAGDIMDIQPMLRDLAERASRYCTDLGDKVDRDITKIVRGGSAFVYRGILRPEGVPVAVKTFHFGHKSDSLLHEVHVWSKLCHRNVLPLLGITTKFDQTISIVSAWMTLGNAYDYVQNMEVDPRPLLVGIATGLQYLHSHKPNPIYHGDLKGLNVLISNDGRPLLVDFGFSFIVNSSDVEGGRGGTPHWMAPEQFESDECTALATAQADVWAFGMTALELFTRQRPFPEIDTLPRLIIRIILRGPPDRPSDETTCFRLTDEWWNICLSCWHSDPMTRPRISDILAKFPMDSPDQ</sequence>
<dbReference type="HOGENOM" id="CLU_548789_0_0_1"/>
<dbReference type="AlphaFoldDB" id="A0A0C3DFI5"/>
<dbReference type="Pfam" id="PF07714">
    <property type="entry name" value="PK_Tyr_Ser-Thr"/>
    <property type="match status" value="1"/>
</dbReference>